<feature type="region of interest" description="Disordered" evidence="1">
    <location>
        <begin position="331"/>
        <end position="354"/>
    </location>
</feature>
<reference evidence="2 3" key="2">
    <citation type="journal article" date="2019" name="G3 (Bethesda)">
        <title>Hybrid Assembly of the Genome of the Entomopathogenic Nematode Steinernema carpocapsae Identifies the X-Chromosome.</title>
        <authorList>
            <person name="Serra L."/>
            <person name="Macchietto M."/>
            <person name="Macias-Munoz A."/>
            <person name="McGill C.J."/>
            <person name="Rodriguez I.M."/>
            <person name="Rodriguez B."/>
            <person name="Murad R."/>
            <person name="Mortazavi A."/>
        </authorList>
    </citation>
    <scope>NUCLEOTIDE SEQUENCE [LARGE SCALE GENOMIC DNA]</scope>
    <source>
        <strain evidence="2 3">ALL</strain>
    </source>
</reference>
<name>A0A4U8UUW4_STECR</name>
<organism evidence="2 3">
    <name type="scientific">Steinernema carpocapsae</name>
    <name type="common">Entomopathogenic nematode</name>
    <dbReference type="NCBI Taxonomy" id="34508"/>
    <lineage>
        <taxon>Eukaryota</taxon>
        <taxon>Metazoa</taxon>
        <taxon>Ecdysozoa</taxon>
        <taxon>Nematoda</taxon>
        <taxon>Chromadorea</taxon>
        <taxon>Rhabditida</taxon>
        <taxon>Tylenchina</taxon>
        <taxon>Panagrolaimomorpha</taxon>
        <taxon>Strongyloidoidea</taxon>
        <taxon>Steinernematidae</taxon>
        <taxon>Steinernema</taxon>
    </lineage>
</organism>
<reference evidence="2 3" key="1">
    <citation type="journal article" date="2015" name="Genome Biol.">
        <title>Comparative genomics of Steinernema reveals deeply conserved gene regulatory networks.</title>
        <authorList>
            <person name="Dillman A.R."/>
            <person name="Macchietto M."/>
            <person name="Porter C.F."/>
            <person name="Rogers A."/>
            <person name="Williams B."/>
            <person name="Antoshechkin I."/>
            <person name="Lee M.M."/>
            <person name="Goodwin Z."/>
            <person name="Lu X."/>
            <person name="Lewis E.E."/>
            <person name="Goodrich-Blair H."/>
            <person name="Stock S.P."/>
            <person name="Adams B.J."/>
            <person name="Sternberg P.W."/>
            <person name="Mortazavi A."/>
        </authorList>
    </citation>
    <scope>NUCLEOTIDE SEQUENCE [LARGE SCALE GENOMIC DNA]</scope>
    <source>
        <strain evidence="2 3">ALL</strain>
    </source>
</reference>
<accession>A0A4U8UUW4</accession>
<gene>
    <name evidence="2" type="ORF">L596_002958</name>
</gene>
<dbReference type="AlphaFoldDB" id="A0A4U8UUW4"/>
<dbReference type="OrthoDB" id="5857164at2759"/>
<feature type="compositionally biased region" description="Basic and acidic residues" evidence="1">
    <location>
        <begin position="339"/>
        <end position="349"/>
    </location>
</feature>
<dbReference type="Proteomes" id="UP000298663">
    <property type="component" value="Unassembled WGS sequence"/>
</dbReference>
<proteinExistence type="predicted"/>
<dbReference type="EMBL" id="AZBU02000001">
    <property type="protein sequence ID" value="TMS35588.1"/>
    <property type="molecule type" value="Genomic_DNA"/>
</dbReference>
<evidence type="ECO:0000313" key="3">
    <source>
        <dbReference type="Proteomes" id="UP000298663"/>
    </source>
</evidence>
<protein>
    <submittedName>
        <fullName evidence="2">Uncharacterized protein</fullName>
    </submittedName>
</protein>
<keyword evidence="3" id="KW-1185">Reference proteome</keyword>
<evidence type="ECO:0000256" key="1">
    <source>
        <dbReference type="SAM" id="MobiDB-lite"/>
    </source>
</evidence>
<evidence type="ECO:0000313" key="2">
    <source>
        <dbReference type="EMBL" id="TMS35588.1"/>
    </source>
</evidence>
<sequence length="367" mass="40065">MTAEDSFESTDSSHKIRNILVVPSADILLAKHAGFNDAAKKFIAFVEEKMGDCREAMANTLAVTFALNHLQNRSIPIEIGTHLTSVYQELRVSKTEEFVKKTNELLAGDRCAPETAALAEEVDDVIAKWDALLQEMDDVLEPYVGRPEPYKRSDDSQKAVTGDNLVPILKDSRFDMLFIGVVLSFANPDATEYVTKIYQLRREFNFYGCDIFLLTKDGGGFLKLIGVPSSTIDDGDGGEQQLQIGFSALEAAGSKALHMCAEIGCSADSLKMKGGTEDGVAVDYRSLDLATVGGAAIVNKQGKVLYSFTGSEPKEWPEVDTVLRKVKKLNGSDDSMSECEEKKSPEEKSAVTPLPSKSLCLPRCTIL</sequence>
<comment type="caution">
    <text evidence="2">The sequence shown here is derived from an EMBL/GenBank/DDBJ whole genome shotgun (WGS) entry which is preliminary data.</text>
</comment>